<feature type="compositionally biased region" description="Basic residues" evidence="1">
    <location>
        <begin position="83"/>
        <end position="101"/>
    </location>
</feature>
<name>A0A067R9F0_ZOONE</name>
<proteinExistence type="predicted"/>
<dbReference type="PANTHER" id="PTHR14689:SF0">
    <property type="entry name" value="COILED-COIL DOMAIN-CONTAINING PROTEIN 82"/>
    <property type="match status" value="1"/>
</dbReference>
<feature type="region of interest" description="Disordered" evidence="1">
    <location>
        <begin position="1"/>
        <end position="123"/>
    </location>
</feature>
<keyword evidence="3" id="KW-1185">Reference proteome</keyword>
<sequence>MKKKYAGDDSENEFSVDEPEELQGSDDDWTPGCGEGTGRRQSRRLRNSTTTKKPRLAEPSTSEEEEEEEEEEEGSDESDGGKSRGKKSKSAAKGGRGRPKKAQQVTSTSTPAGKPKGKPADNIVSCEATSTTGAPTLPTPTEKEFTSGAFVVLKTDFQNGGDPPIWKIDGKALLQKYVPFEQDGKTLYKNTSTYSGWSANNKEMYYPAPIVFKMQNRKETIVEFLRDAIKEGQLLLGVTKSDISTQTPITE</sequence>
<feature type="compositionally biased region" description="Acidic residues" evidence="1">
    <location>
        <begin position="8"/>
        <end position="29"/>
    </location>
</feature>
<evidence type="ECO:0000313" key="2">
    <source>
        <dbReference type="EMBL" id="KDR20312.1"/>
    </source>
</evidence>
<dbReference type="Proteomes" id="UP000027135">
    <property type="component" value="Unassembled WGS sequence"/>
</dbReference>
<dbReference type="InParanoid" id="A0A067R9F0"/>
<dbReference type="PANTHER" id="PTHR14689">
    <property type="entry name" value="PHORBOL-ESTER_DAG-TYPE DOMAIN-CONTAINING PROTEIN"/>
    <property type="match status" value="1"/>
</dbReference>
<evidence type="ECO:0000313" key="3">
    <source>
        <dbReference type="Proteomes" id="UP000027135"/>
    </source>
</evidence>
<evidence type="ECO:0000256" key="1">
    <source>
        <dbReference type="SAM" id="MobiDB-lite"/>
    </source>
</evidence>
<dbReference type="OrthoDB" id="309640at2759"/>
<dbReference type="eggNOG" id="KOG4805">
    <property type="taxonomic scope" value="Eukaryota"/>
</dbReference>
<dbReference type="GO" id="GO:0005634">
    <property type="term" value="C:nucleus"/>
    <property type="evidence" value="ECO:0007669"/>
    <property type="project" value="TreeGrafter"/>
</dbReference>
<feature type="compositionally biased region" description="Acidic residues" evidence="1">
    <location>
        <begin position="61"/>
        <end position="78"/>
    </location>
</feature>
<organism evidence="2 3">
    <name type="scientific">Zootermopsis nevadensis</name>
    <name type="common">Dampwood termite</name>
    <dbReference type="NCBI Taxonomy" id="136037"/>
    <lineage>
        <taxon>Eukaryota</taxon>
        <taxon>Metazoa</taxon>
        <taxon>Ecdysozoa</taxon>
        <taxon>Arthropoda</taxon>
        <taxon>Hexapoda</taxon>
        <taxon>Insecta</taxon>
        <taxon>Pterygota</taxon>
        <taxon>Neoptera</taxon>
        <taxon>Polyneoptera</taxon>
        <taxon>Dictyoptera</taxon>
        <taxon>Blattodea</taxon>
        <taxon>Blattoidea</taxon>
        <taxon>Termitoidae</taxon>
        <taxon>Termopsidae</taxon>
        <taxon>Zootermopsis</taxon>
    </lineage>
</organism>
<dbReference type="EMBL" id="KK852609">
    <property type="protein sequence ID" value="KDR20312.1"/>
    <property type="molecule type" value="Genomic_DNA"/>
</dbReference>
<accession>A0A067R9F0</accession>
<reference evidence="2 3" key="1">
    <citation type="journal article" date="2014" name="Nat. Commun.">
        <title>Molecular traces of alternative social organization in a termite genome.</title>
        <authorList>
            <person name="Terrapon N."/>
            <person name="Li C."/>
            <person name="Robertson H.M."/>
            <person name="Ji L."/>
            <person name="Meng X."/>
            <person name="Booth W."/>
            <person name="Chen Z."/>
            <person name="Childers C.P."/>
            <person name="Glastad K.M."/>
            <person name="Gokhale K."/>
            <person name="Gowin J."/>
            <person name="Gronenberg W."/>
            <person name="Hermansen R.A."/>
            <person name="Hu H."/>
            <person name="Hunt B.G."/>
            <person name="Huylmans A.K."/>
            <person name="Khalil S.M."/>
            <person name="Mitchell R.D."/>
            <person name="Munoz-Torres M.C."/>
            <person name="Mustard J.A."/>
            <person name="Pan H."/>
            <person name="Reese J.T."/>
            <person name="Scharf M.E."/>
            <person name="Sun F."/>
            <person name="Vogel H."/>
            <person name="Xiao J."/>
            <person name="Yang W."/>
            <person name="Yang Z."/>
            <person name="Yang Z."/>
            <person name="Zhou J."/>
            <person name="Zhu J."/>
            <person name="Brent C.S."/>
            <person name="Elsik C.G."/>
            <person name="Goodisman M.A."/>
            <person name="Liberles D.A."/>
            <person name="Roe R.M."/>
            <person name="Vargo E.L."/>
            <person name="Vilcinskas A."/>
            <person name="Wang J."/>
            <person name="Bornberg-Bauer E."/>
            <person name="Korb J."/>
            <person name="Zhang G."/>
            <person name="Liebig J."/>
        </authorList>
    </citation>
    <scope>NUCLEOTIDE SEQUENCE [LARGE SCALE GENOMIC DNA]</scope>
    <source>
        <tissue evidence="2">Whole organism</tissue>
    </source>
</reference>
<dbReference type="OMA" id="SKDIPKH"/>
<gene>
    <name evidence="2" type="ORF">L798_05201</name>
</gene>
<dbReference type="AlphaFoldDB" id="A0A067R9F0"/>
<protein>
    <submittedName>
        <fullName evidence="2">Uncharacterized protein</fullName>
    </submittedName>
</protein>